<reference evidence="2" key="4">
    <citation type="journal article" date="2019" name="Int. J. Syst. Evol. Microbiol.">
        <title>Streptococcus chenjunshii sp. nov. isolated from feces of Tibetan antelopes.</title>
        <authorList>
            <person name="Tian Z."/>
            <person name="Lu S."/>
            <person name="Jin D."/>
            <person name="Yang J."/>
            <person name="Pu J."/>
            <person name="Lai X.H."/>
            <person name="Bai X.N."/>
            <person name="Wu X.M."/>
            <person name="Li J."/>
            <person name="Wang S."/>
            <person name="Xu J."/>
        </authorList>
    </citation>
    <scope>NUCLEOTIDE SEQUENCE</scope>
    <source>
        <strain evidence="2">Z15</strain>
    </source>
</reference>
<keyword evidence="1" id="KW-0812">Transmembrane</keyword>
<dbReference type="Proteomes" id="UP000264056">
    <property type="component" value="Unassembled WGS sequence"/>
</dbReference>
<reference evidence="4 6" key="2">
    <citation type="submission" date="2018-08" db="EMBL/GenBank/DDBJ databases">
        <title>Draft genome of Streptococcus sp. nov. Z1.</title>
        <authorList>
            <person name="Tian Z."/>
        </authorList>
    </citation>
    <scope>NUCLEOTIDE SEQUENCE [LARGE SCALE GENOMIC DNA]</scope>
    <source>
        <strain evidence="4">Z1</strain>
        <strain evidence="6">Z1(2018)</strain>
    </source>
</reference>
<dbReference type="EMBL" id="QVQZ01000010">
    <property type="protein sequence ID" value="RFU53171.1"/>
    <property type="molecule type" value="Genomic_DNA"/>
</dbReference>
<sequence>MRRVILVHFFAVSVFIAVFIYQPPAENLLSDLIFAAVSLEMGFVAQYSQKRLFRLLALLIWCFAYPHIFNTLIGLADLSWDSALLMGSEGTFSFFTYLAALVFTLIAAVLSFRLLLKSFKPNRYLYYFLLPFFALTTSFFIEAGRSGLLVWSEFISNPAGIFSQFLGQFASLNIPFILGLTFIQLMLLILLGDD</sequence>
<gene>
    <name evidence="2" type="ORF">DDV21_010470</name>
    <name evidence="3" type="ORF">DDV22_05030</name>
    <name evidence="4" type="ORF">DDV23_05540</name>
</gene>
<keyword evidence="1" id="KW-1133">Transmembrane helix</keyword>
<evidence type="ECO:0000313" key="6">
    <source>
        <dbReference type="Proteomes" id="UP000262901"/>
    </source>
</evidence>
<evidence type="ECO:0000313" key="4">
    <source>
        <dbReference type="EMBL" id="RFU53171.1"/>
    </source>
</evidence>
<dbReference type="EMBL" id="CP031733">
    <property type="protein sequence ID" value="AXQ79469.1"/>
    <property type="molecule type" value="Genomic_DNA"/>
</dbReference>
<accession>A0A346NEM4</accession>
<evidence type="ECO:0000313" key="2">
    <source>
        <dbReference type="EMBL" id="AXQ79469.1"/>
    </source>
</evidence>
<dbReference type="RefSeq" id="WP_116878121.1">
    <property type="nucleotide sequence ID" value="NZ_CP031733.1"/>
</dbReference>
<reference evidence="3 7" key="1">
    <citation type="submission" date="2018-08" db="EMBL/GenBank/DDBJ databases">
        <title>Draft genome of Streptococcus sp .nov. Z2.</title>
        <authorList>
            <person name="Tian Z."/>
        </authorList>
    </citation>
    <scope>NUCLEOTIDE SEQUENCE [LARGE SCALE GENOMIC DNA]</scope>
    <source>
        <strain evidence="3 7">Z2</strain>
    </source>
</reference>
<keyword evidence="1" id="KW-0472">Membrane</keyword>
<evidence type="ECO:0000313" key="7">
    <source>
        <dbReference type="Proteomes" id="UP000264056"/>
    </source>
</evidence>
<dbReference type="KEGG" id="schj:DDV21_010470"/>
<feature type="transmembrane region" description="Helical" evidence="1">
    <location>
        <begin position="94"/>
        <end position="112"/>
    </location>
</feature>
<feature type="transmembrane region" description="Helical" evidence="1">
    <location>
        <begin position="5"/>
        <end position="22"/>
    </location>
</feature>
<protein>
    <submittedName>
        <fullName evidence="4">Uncharacterized protein</fullName>
    </submittedName>
</protein>
<feature type="transmembrane region" description="Helical" evidence="1">
    <location>
        <begin position="28"/>
        <end position="45"/>
    </location>
</feature>
<dbReference type="AlphaFoldDB" id="A0A372KLL1"/>
<feature type="transmembrane region" description="Helical" evidence="1">
    <location>
        <begin position="124"/>
        <end position="141"/>
    </location>
</feature>
<dbReference type="Proteomes" id="UP000246115">
    <property type="component" value="Chromosome"/>
</dbReference>
<evidence type="ECO:0000313" key="5">
    <source>
        <dbReference type="Proteomes" id="UP000246115"/>
    </source>
</evidence>
<accession>A0A372KLL1</accession>
<organism evidence="4 6">
    <name type="scientific">Streptococcus chenjunshii</name>
    <dbReference type="NCBI Taxonomy" id="2173853"/>
    <lineage>
        <taxon>Bacteria</taxon>
        <taxon>Bacillati</taxon>
        <taxon>Bacillota</taxon>
        <taxon>Bacilli</taxon>
        <taxon>Lactobacillales</taxon>
        <taxon>Streptococcaceae</taxon>
        <taxon>Streptococcus</taxon>
    </lineage>
</organism>
<dbReference type="Proteomes" id="UP000262901">
    <property type="component" value="Unassembled WGS sequence"/>
</dbReference>
<name>A0A372KLL1_9STRE</name>
<proteinExistence type="predicted"/>
<dbReference type="OrthoDB" id="2220812at2"/>
<evidence type="ECO:0000313" key="3">
    <source>
        <dbReference type="EMBL" id="RFU51073.1"/>
    </source>
</evidence>
<dbReference type="EMBL" id="QVQY01000010">
    <property type="protein sequence ID" value="RFU51073.1"/>
    <property type="molecule type" value="Genomic_DNA"/>
</dbReference>
<reference evidence="5" key="3">
    <citation type="submission" date="2018-08" db="EMBL/GenBank/DDBJ databases">
        <title>Streptococcus chenjunshii sp. nov., isolated from stools sample of the Tibetan antelope in the Qinghai-Tibet plateau, China.</title>
        <authorList>
            <person name="Tian Z."/>
        </authorList>
    </citation>
    <scope>NUCLEOTIDE SEQUENCE [LARGE SCALE GENOMIC DNA]</scope>
    <source>
        <strain evidence="5">Z15</strain>
    </source>
</reference>
<keyword evidence="7" id="KW-1185">Reference proteome</keyword>
<feature type="transmembrane region" description="Helical" evidence="1">
    <location>
        <begin position="52"/>
        <end position="74"/>
    </location>
</feature>
<feature type="transmembrane region" description="Helical" evidence="1">
    <location>
        <begin position="161"/>
        <end position="191"/>
    </location>
</feature>
<evidence type="ECO:0000256" key="1">
    <source>
        <dbReference type="SAM" id="Phobius"/>
    </source>
</evidence>